<feature type="binding site" evidence="3">
    <location>
        <begin position="174"/>
        <end position="182"/>
    </location>
    <ligand>
        <name>GTP</name>
        <dbReference type="ChEBI" id="CHEBI:37565"/>
    </ligand>
</feature>
<dbReference type="SUPFAM" id="SSF52540">
    <property type="entry name" value="P-loop containing nucleoside triphosphate hydrolases"/>
    <property type="match status" value="1"/>
</dbReference>
<dbReference type="InterPro" id="IPR010914">
    <property type="entry name" value="RsgA_GTPase_dom"/>
</dbReference>
<reference evidence="6" key="2">
    <citation type="journal article" date="2021" name="PeerJ">
        <title>Extensive microbial diversity within the chicken gut microbiome revealed by metagenomics and culture.</title>
        <authorList>
            <person name="Gilroy R."/>
            <person name="Ravi A."/>
            <person name="Getino M."/>
            <person name="Pursley I."/>
            <person name="Horton D.L."/>
            <person name="Alikhan N.F."/>
            <person name="Baker D."/>
            <person name="Gharbi K."/>
            <person name="Hall N."/>
            <person name="Watson M."/>
            <person name="Adriaenssens E.M."/>
            <person name="Foster-Nyarko E."/>
            <person name="Jarju S."/>
            <person name="Secka A."/>
            <person name="Antonio M."/>
            <person name="Oren A."/>
            <person name="Chaudhuri R.R."/>
            <person name="La Ragione R."/>
            <person name="Hildebrand F."/>
            <person name="Pallen M.J."/>
        </authorList>
    </citation>
    <scope>NUCLEOTIDE SEQUENCE</scope>
    <source>
        <strain evidence="6">14700</strain>
    </source>
</reference>
<keyword evidence="3" id="KW-0378">Hydrolase</keyword>
<dbReference type="InterPro" id="IPR004881">
    <property type="entry name" value="Ribosome_biogen_GTPase_RsgA"/>
</dbReference>
<dbReference type="HAMAP" id="MF_01820">
    <property type="entry name" value="GTPase_RsgA"/>
    <property type="match status" value="1"/>
</dbReference>
<comment type="function">
    <text evidence="3">One of several proteins that assist in the late maturation steps of the functional core of the 30S ribosomal subunit. Helps release RbfA from mature subunits. May play a role in the assembly of ribosomal proteins into the subunit. Circularly permuted GTPase that catalyzes slow GTP hydrolysis, GTPase activity is stimulated by the 30S ribosomal subunit.</text>
</comment>
<dbReference type="Proteomes" id="UP000810292">
    <property type="component" value="Unassembled WGS sequence"/>
</dbReference>
<dbReference type="AlphaFoldDB" id="A0A9D9ICZ7"/>
<evidence type="ECO:0000259" key="5">
    <source>
        <dbReference type="PROSITE" id="PS51721"/>
    </source>
</evidence>
<feature type="binding site" evidence="3">
    <location>
        <position position="265"/>
    </location>
    <ligand>
        <name>Zn(2+)</name>
        <dbReference type="ChEBI" id="CHEBI:29105"/>
    </ligand>
</feature>
<comment type="similarity">
    <text evidence="3">Belongs to the TRAFAC class YlqF/YawG GTPase family. RsgA subfamily.</text>
</comment>
<keyword evidence="3" id="KW-0699">rRNA-binding</keyword>
<keyword evidence="3" id="KW-0694">RNA-binding</keyword>
<feature type="binding site" evidence="3">
    <location>
        <position position="257"/>
    </location>
    <ligand>
        <name>Zn(2+)</name>
        <dbReference type="ChEBI" id="CHEBI:29105"/>
    </ligand>
</feature>
<dbReference type="PANTHER" id="PTHR32120">
    <property type="entry name" value="SMALL RIBOSOMAL SUBUNIT BIOGENESIS GTPASE RSGA"/>
    <property type="match status" value="1"/>
</dbReference>
<reference evidence="6" key="1">
    <citation type="submission" date="2020-10" db="EMBL/GenBank/DDBJ databases">
        <authorList>
            <person name="Gilroy R."/>
        </authorList>
    </citation>
    <scope>NUCLEOTIDE SEQUENCE</scope>
    <source>
        <strain evidence="6">14700</strain>
    </source>
</reference>
<comment type="caution">
    <text evidence="6">The sequence shown here is derived from an EMBL/GenBank/DDBJ whole genome shotgun (WGS) entry which is preliminary data.</text>
</comment>
<evidence type="ECO:0000256" key="2">
    <source>
        <dbReference type="ARBA" id="ARBA00023134"/>
    </source>
</evidence>
<feature type="domain" description="CP-type G" evidence="5">
    <location>
        <begin position="77"/>
        <end position="230"/>
    </location>
</feature>
<keyword evidence="3" id="KW-0479">Metal-binding</keyword>
<evidence type="ECO:0000256" key="1">
    <source>
        <dbReference type="ARBA" id="ARBA00022741"/>
    </source>
</evidence>
<evidence type="ECO:0000313" key="7">
    <source>
        <dbReference type="Proteomes" id="UP000810292"/>
    </source>
</evidence>
<dbReference type="EC" id="3.6.1.-" evidence="3"/>
<feature type="binding site" evidence="3">
    <location>
        <position position="252"/>
    </location>
    <ligand>
        <name>Zn(2+)</name>
        <dbReference type="ChEBI" id="CHEBI:29105"/>
    </ligand>
</feature>
<comment type="subcellular location">
    <subcellularLocation>
        <location evidence="3">Cytoplasm</location>
    </subcellularLocation>
</comment>
<sequence length="304" mass="34183">MRFQIRRAINNIYLAYSLDDHRIYTARIKGKVMKKDEAEYNPVAVGDIAVGEPYSETEALIVSIEDRRSAFRRWNTKKEMNQTISANQDRTAIVVSPSSPPFRPRFLDRAIASSAGAEILIVVNKADEGLEDMKESIDLYSSLGFRIIAASSKTGEGIEELKKILSGSVTAFVGQSGVGKSTLINTLLDAGQRTGEISWKYNRGRHTTNHALYIEKDSIAIIDTPGVREIEVPFEDPHLLSEAFPELHDVHCQYSGCLHHGEDGCSVPLLVEEGKVNSERYESYLRMLCAIEERTPFYLRNRRK</sequence>
<dbReference type="CDD" id="cd01854">
    <property type="entry name" value="YjeQ_EngC"/>
    <property type="match status" value="1"/>
</dbReference>
<name>A0A9D9ICZ7_9SPIO</name>
<dbReference type="Gene3D" id="1.10.40.50">
    <property type="entry name" value="Probable gtpase engc, domain 3"/>
    <property type="match status" value="1"/>
</dbReference>
<organism evidence="6 7">
    <name type="scientific">Candidatus Ornithospirochaeta stercoravium</name>
    <dbReference type="NCBI Taxonomy" id="2840897"/>
    <lineage>
        <taxon>Bacteria</taxon>
        <taxon>Pseudomonadati</taxon>
        <taxon>Spirochaetota</taxon>
        <taxon>Spirochaetia</taxon>
        <taxon>Spirochaetales</taxon>
        <taxon>Spirochaetaceae</taxon>
        <taxon>Spirochaetaceae incertae sedis</taxon>
        <taxon>Candidatus Ornithospirochaeta</taxon>
    </lineage>
</organism>
<dbReference type="GO" id="GO:0005737">
    <property type="term" value="C:cytoplasm"/>
    <property type="evidence" value="ECO:0007669"/>
    <property type="project" value="UniProtKB-SubCell"/>
</dbReference>
<dbReference type="PROSITE" id="PS50936">
    <property type="entry name" value="ENGC_GTPASE"/>
    <property type="match status" value="1"/>
</dbReference>
<keyword evidence="3" id="KW-0862">Zinc</keyword>
<dbReference type="GO" id="GO:0042274">
    <property type="term" value="P:ribosomal small subunit biogenesis"/>
    <property type="evidence" value="ECO:0007669"/>
    <property type="project" value="UniProtKB-UniRule"/>
</dbReference>
<dbReference type="PROSITE" id="PS51721">
    <property type="entry name" value="G_CP"/>
    <property type="match status" value="1"/>
</dbReference>
<gene>
    <name evidence="3 6" type="primary">rsgA</name>
    <name evidence="6" type="ORF">IAA72_08895</name>
</gene>
<dbReference type="InterPro" id="IPR027417">
    <property type="entry name" value="P-loop_NTPase"/>
</dbReference>
<keyword evidence="1 3" id="KW-0547">Nucleotide-binding</keyword>
<evidence type="ECO:0000259" key="4">
    <source>
        <dbReference type="PROSITE" id="PS50936"/>
    </source>
</evidence>
<dbReference type="GO" id="GO:0046872">
    <property type="term" value="F:metal ion binding"/>
    <property type="evidence" value="ECO:0007669"/>
    <property type="project" value="UniProtKB-KW"/>
</dbReference>
<protein>
    <recommendedName>
        <fullName evidence="3">Small ribosomal subunit biogenesis GTPase RsgA</fullName>
        <ecNumber evidence="3">3.6.1.-</ecNumber>
    </recommendedName>
</protein>
<dbReference type="GO" id="GO:0005525">
    <property type="term" value="F:GTP binding"/>
    <property type="evidence" value="ECO:0007669"/>
    <property type="project" value="UniProtKB-UniRule"/>
</dbReference>
<dbReference type="EMBL" id="JADIMF010000147">
    <property type="protein sequence ID" value="MBO8469885.1"/>
    <property type="molecule type" value="Genomic_DNA"/>
</dbReference>
<dbReference type="NCBIfam" id="TIGR00157">
    <property type="entry name" value="ribosome small subunit-dependent GTPase A"/>
    <property type="match status" value="1"/>
</dbReference>
<proteinExistence type="inferred from homology"/>
<dbReference type="PANTHER" id="PTHR32120:SF11">
    <property type="entry name" value="SMALL RIBOSOMAL SUBUNIT BIOGENESIS GTPASE RSGA 1, MITOCHONDRIAL-RELATED"/>
    <property type="match status" value="1"/>
</dbReference>
<dbReference type="GO" id="GO:0003924">
    <property type="term" value="F:GTPase activity"/>
    <property type="evidence" value="ECO:0007669"/>
    <property type="project" value="UniProtKB-UniRule"/>
</dbReference>
<comment type="subunit">
    <text evidence="3">Monomer. Associates with 30S ribosomal subunit, binds 16S rRNA.</text>
</comment>
<feature type="binding site" evidence="3">
    <location>
        <begin position="124"/>
        <end position="127"/>
    </location>
    <ligand>
        <name>GTP</name>
        <dbReference type="ChEBI" id="CHEBI:37565"/>
    </ligand>
</feature>
<evidence type="ECO:0000256" key="3">
    <source>
        <dbReference type="HAMAP-Rule" id="MF_01820"/>
    </source>
</evidence>
<feature type="binding site" evidence="3">
    <location>
        <position position="259"/>
    </location>
    <ligand>
        <name>Zn(2+)</name>
        <dbReference type="ChEBI" id="CHEBI:29105"/>
    </ligand>
</feature>
<keyword evidence="3" id="KW-0690">Ribosome biogenesis</keyword>
<comment type="cofactor">
    <cofactor evidence="3">
        <name>Zn(2+)</name>
        <dbReference type="ChEBI" id="CHEBI:29105"/>
    </cofactor>
    <text evidence="3">Binds 1 zinc ion per subunit.</text>
</comment>
<accession>A0A9D9ICZ7</accession>
<evidence type="ECO:0000313" key="6">
    <source>
        <dbReference type="EMBL" id="MBO8469885.1"/>
    </source>
</evidence>
<dbReference type="InterPro" id="IPR030378">
    <property type="entry name" value="G_CP_dom"/>
</dbReference>
<dbReference type="GO" id="GO:0019843">
    <property type="term" value="F:rRNA binding"/>
    <property type="evidence" value="ECO:0007669"/>
    <property type="project" value="UniProtKB-KW"/>
</dbReference>
<keyword evidence="2 3" id="KW-0342">GTP-binding</keyword>
<feature type="domain" description="EngC GTPase" evidence="4">
    <location>
        <begin position="86"/>
        <end position="228"/>
    </location>
</feature>
<dbReference type="Gene3D" id="3.40.50.300">
    <property type="entry name" value="P-loop containing nucleotide triphosphate hydrolases"/>
    <property type="match status" value="1"/>
</dbReference>
<dbReference type="Pfam" id="PF03193">
    <property type="entry name" value="RsgA_GTPase"/>
    <property type="match status" value="1"/>
</dbReference>
<keyword evidence="3" id="KW-0963">Cytoplasm</keyword>